<evidence type="ECO:0000256" key="1">
    <source>
        <dbReference type="SAM" id="MobiDB-lite"/>
    </source>
</evidence>
<dbReference type="EMBL" id="JAQQWP010000006">
    <property type="protein sequence ID" value="KAK8114664.1"/>
    <property type="molecule type" value="Genomic_DNA"/>
</dbReference>
<sequence>MAEEMAEEELMRAGKRSGLFDSSKSSSTASSNPFFRNLTPSLISIESCPSDEERTDGNDHYELATAADGSDEEEEDTTASKENPKQLEFSSSDEQNRKTSNRGYNGNHAIRTTQNHEPITRDLYKNHGMESAISSHSSDFRPPTDGSSLLAHTGHSMDNVPIAGSQPPVAESAALVATCDPDFAIAFDFARFSFADKLPYVGSTNPENDRNGLPKKDAKTTGAFMRKEPVKDSTTHFV</sequence>
<gene>
    <name evidence="2" type="ORF">PG999_006733</name>
</gene>
<feature type="region of interest" description="Disordered" evidence="1">
    <location>
        <begin position="1"/>
        <end position="119"/>
    </location>
</feature>
<feature type="region of interest" description="Disordered" evidence="1">
    <location>
        <begin position="131"/>
        <end position="165"/>
    </location>
</feature>
<keyword evidence="3" id="KW-1185">Reference proteome</keyword>
<organism evidence="2 3">
    <name type="scientific">Apiospora kogelbergensis</name>
    <dbReference type="NCBI Taxonomy" id="1337665"/>
    <lineage>
        <taxon>Eukaryota</taxon>
        <taxon>Fungi</taxon>
        <taxon>Dikarya</taxon>
        <taxon>Ascomycota</taxon>
        <taxon>Pezizomycotina</taxon>
        <taxon>Sordariomycetes</taxon>
        <taxon>Xylariomycetidae</taxon>
        <taxon>Amphisphaeriales</taxon>
        <taxon>Apiosporaceae</taxon>
        <taxon>Apiospora</taxon>
    </lineage>
</organism>
<accession>A0AAW0QWB7</accession>
<feature type="compositionally biased region" description="Basic and acidic residues" evidence="1">
    <location>
        <begin position="51"/>
        <end position="62"/>
    </location>
</feature>
<dbReference type="Proteomes" id="UP001392437">
    <property type="component" value="Unassembled WGS sequence"/>
</dbReference>
<feature type="compositionally biased region" description="Polar residues" evidence="1">
    <location>
        <begin position="32"/>
        <end position="44"/>
    </location>
</feature>
<dbReference type="AlphaFoldDB" id="A0AAW0QWB7"/>
<evidence type="ECO:0000313" key="2">
    <source>
        <dbReference type="EMBL" id="KAK8114664.1"/>
    </source>
</evidence>
<name>A0AAW0QWB7_9PEZI</name>
<reference evidence="2 3" key="1">
    <citation type="submission" date="2023-01" db="EMBL/GenBank/DDBJ databases">
        <title>Analysis of 21 Apiospora genomes using comparative genomics revels a genus with tremendous synthesis potential of carbohydrate active enzymes and secondary metabolites.</title>
        <authorList>
            <person name="Sorensen T."/>
        </authorList>
    </citation>
    <scope>NUCLEOTIDE SEQUENCE [LARGE SCALE GENOMIC DNA]</scope>
    <source>
        <strain evidence="2 3">CBS 117206</strain>
    </source>
</reference>
<protein>
    <submittedName>
        <fullName evidence="2">Uncharacterized protein</fullName>
    </submittedName>
</protein>
<proteinExistence type="predicted"/>
<evidence type="ECO:0000313" key="3">
    <source>
        <dbReference type="Proteomes" id="UP001392437"/>
    </source>
</evidence>
<comment type="caution">
    <text evidence="2">The sequence shown here is derived from an EMBL/GenBank/DDBJ whole genome shotgun (WGS) entry which is preliminary data.</text>
</comment>
<feature type="compositionally biased region" description="Low complexity" evidence="1">
    <location>
        <begin position="22"/>
        <end position="31"/>
    </location>
</feature>